<reference evidence="1" key="1">
    <citation type="submission" date="2019-06" db="EMBL/GenBank/DDBJ databases">
        <authorList>
            <person name="Zheng W."/>
        </authorList>
    </citation>
    <scope>NUCLEOTIDE SEQUENCE</scope>
    <source>
        <strain evidence="1">QDHG01</strain>
    </source>
</reference>
<protein>
    <submittedName>
        <fullName evidence="1">Uncharacterized protein</fullName>
    </submittedName>
</protein>
<evidence type="ECO:0000313" key="2">
    <source>
        <dbReference type="Proteomes" id="UP000785679"/>
    </source>
</evidence>
<dbReference type="AlphaFoldDB" id="A0A8J8NYE5"/>
<proteinExistence type="predicted"/>
<name>A0A8J8NYE5_HALGN</name>
<comment type="caution">
    <text evidence="1">The sequence shown here is derived from an EMBL/GenBank/DDBJ whole genome shotgun (WGS) entry which is preliminary data.</text>
</comment>
<dbReference type="EMBL" id="RRYP01002718">
    <property type="protein sequence ID" value="TNV84487.1"/>
    <property type="molecule type" value="Genomic_DNA"/>
</dbReference>
<dbReference type="Proteomes" id="UP000785679">
    <property type="component" value="Unassembled WGS sequence"/>
</dbReference>
<sequence>MAQFIELLKADPLNTCSTGEGSTLILSLSEGLCVHFSKNHAVFTSSTSASTSSSAFVNIKELVEHLLIHLLTNDQTEPCPLIAQ</sequence>
<accession>A0A8J8NYE5</accession>
<keyword evidence="2" id="KW-1185">Reference proteome</keyword>
<gene>
    <name evidence="1" type="ORF">FGO68_gene13189</name>
</gene>
<organism evidence="1 2">
    <name type="scientific">Halteria grandinella</name>
    <dbReference type="NCBI Taxonomy" id="5974"/>
    <lineage>
        <taxon>Eukaryota</taxon>
        <taxon>Sar</taxon>
        <taxon>Alveolata</taxon>
        <taxon>Ciliophora</taxon>
        <taxon>Intramacronucleata</taxon>
        <taxon>Spirotrichea</taxon>
        <taxon>Stichotrichia</taxon>
        <taxon>Sporadotrichida</taxon>
        <taxon>Halteriidae</taxon>
        <taxon>Halteria</taxon>
    </lineage>
</organism>
<evidence type="ECO:0000313" key="1">
    <source>
        <dbReference type="EMBL" id="TNV84487.1"/>
    </source>
</evidence>